<keyword evidence="3" id="KW-1185">Reference proteome</keyword>
<evidence type="ECO:0000313" key="2">
    <source>
        <dbReference type="EMBL" id="MCD2194845.1"/>
    </source>
</evidence>
<dbReference type="PANTHER" id="PTHR28055:SF1">
    <property type="entry name" value="ALTERED INHERITANCE OF MITOCHONDRIA PROTEIN 41, MITOCHONDRIAL"/>
    <property type="match status" value="1"/>
</dbReference>
<reference evidence="2 3" key="1">
    <citation type="submission" date="2021-11" db="EMBL/GenBank/DDBJ databases">
        <title>Draft genome sequence of Actinomycetospora sp. SF1 isolated from the rhizosphere soil.</title>
        <authorList>
            <person name="Duangmal K."/>
            <person name="Chantavorakit T."/>
        </authorList>
    </citation>
    <scope>NUCLEOTIDE SEQUENCE [LARGE SCALE GENOMIC DNA]</scope>
    <source>
        <strain evidence="2 3">TBRC 5722</strain>
    </source>
</reference>
<dbReference type="Pfam" id="PF09424">
    <property type="entry name" value="YqeY"/>
    <property type="match status" value="1"/>
</dbReference>
<organism evidence="2 3">
    <name type="scientific">Actinomycetospora endophytica</name>
    <dbReference type="NCBI Taxonomy" id="2291215"/>
    <lineage>
        <taxon>Bacteria</taxon>
        <taxon>Bacillati</taxon>
        <taxon>Actinomycetota</taxon>
        <taxon>Actinomycetes</taxon>
        <taxon>Pseudonocardiales</taxon>
        <taxon>Pseudonocardiaceae</taxon>
        <taxon>Actinomycetospora</taxon>
    </lineage>
</organism>
<dbReference type="PANTHER" id="PTHR28055">
    <property type="entry name" value="ALTERED INHERITANCE OF MITOCHONDRIA PROTEIN 41, MITOCHONDRIAL"/>
    <property type="match status" value="1"/>
</dbReference>
<evidence type="ECO:0000256" key="1">
    <source>
        <dbReference type="SAM" id="MobiDB-lite"/>
    </source>
</evidence>
<feature type="compositionally biased region" description="Basic and acidic residues" evidence="1">
    <location>
        <begin position="134"/>
        <end position="150"/>
    </location>
</feature>
<name>A0ABS8P9A0_9PSEU</name>
<feature type="region of interest" description="Disordered" evidence="1">
    <location>
        <begin position="58"/>
        <end position="80"/>
    </location>
</feature>
<evidence type="ECO:0000313" key="3">
    <source>
        <dbReference type="Proteomes" id="UP001199469"/>
    </source>
</evidence>
<protein>
    <submittedName>
        <fullName evidence="2">GatB/YqeY domain-containing protein</fullName>
    </submittedName>
</protein>
<feature type="region of interest" description="Disordered" evidence="1">
    <location>
        <begin position="129"/>
        <end position="150"/>
    </location>
</feature>
<dbReference type="InterPro" id="IPR019004">
    <property type="entry name" value="YqeY/Aim41"/>
</dbReference>
<dbReference type="Proteomes" id="UP001199469">
    <property type="component" value="Unassembled WGS sequence"/>
</dbReference>
<gene>
    <name evidence="2" type="ORF">LQ327_15850</name>
</gene>
<accession>A0ABS8P9A0</accession>
<proteinExistence type="predicted"/>
<dbReference type="RefSeq" id="WP_230735348.1">
    <property type="nucleotide sequence ID" value="NZ_JAJNDB010000003.1"/>
</dbReference>
<dbReference type="Gene3D" id="1.10.1510.10">
    <property type="entry name" value="Uncharacterised protein YqeY/AIM41 PF09424, N-terminal domain"/>
    <property type="match status" value="1"/>
</dbReference>
<dbReference type="InterPro" id="IPR003789">
    <property type="entry name" value="Asn/Gln_tRNA_amidoTrase-B-like"/>
</dbReference>
<dbReference type="InterPro" id="IPR023168">
    <property type="entry name" value="GatB_Yqey_C_2"/>
</dbReference>
<dbReference type="InterPro" id="IPR042184">
    <property type="entry name" value="YqeY/Aim41_N"/>
</dbReference>
<dbReference type="SUPFAM" id="SSF89095">
    <property type="entry name" value="GatB/YqeY motif"/>
    <property type="match status" value="1"/>
</dbReference>
<sequence length="150" mass="16319">MLKDRLRSDLTTAMKARDQVRVATLRMALTAVSNAETSGDAHHDLSDDDVLGVLTRETKKRRESAEAFDGAGRAELAERERAEEQVLAEYLPQPLTDDELTALVSAAITETGAEGPRQMGQVMKVVQPQVGSRADGKRVSTEVKRQLSGS</sequence>
<dbReference type="Gene3D" id="1.10.10.410">
    <property type="match status" value="1"/>
</dbReference>
<comment type="caution">
    <text evidence="2">The sequence shown here is derived from an EMBL/GenBank/DDBJ whole genome shotgun (WGS) entry which is preliminary data.</text>
</comment>
<dbReference type="EMBL" id="JAJNDB010000003">
    <property type="protein sequence ID" value="MCD2194845.1"/>
    <property type="molecule type" value="Genomic_DNA"/>
</dbReference>